<dbReference type="EMBL" id="CP073249">
    <property type="protein sequence ID" value="QUF06727.1"/>
    <property type="molecule type" value="Genomic_DNA"/>
</dbReference>
<dbReference type="InterPro" id="IPR009057">
    <property type="entry name" value="Homeodomain-like_sf"/>
</dbReference>
<proteinExistence type="predicted"/>
<accession>A0AA45LB34</accession>
<reference evidence="2" key="1">
    <citation type="submission" date="2021-04" db="EMBL/GenBank/DDBJ databases">
        <title>Genomic sequence of Actinosynnema pretiosum subsp. pretiosum ATCC 31280 (C-14919).</title>
        <authorList>
            <person name="Bai L."/>
            <person name="Wang X."/>
            <person name="Xiao Y."/>
        </authorList>
    </citation>
    <scope>NUCLEOTIDE SEQUENCE</scope>
    <source>
        <strain evidence="2">ATCC 31280</strain>
    </source>
</reference>
<dbReference type="Gene3D" id="1.10.10.10">
    <property type="entry name" value="Winged helix-like DNA-binding domain superfamily/Winged helix DNA-binding domain"/>
    <property type="match status" value="1"/>
</dbReference>
<organism evidence="2 3">
    <name type="scientific">Actinosynnema pretiosum subsp. pretiosum</name>
    <dbReference type="NCBI Taxonomy" id="103721"/>
    <lineage>
        <taxon>Bacteria</taxon>
        <taxon>Bacillati</taxon>
        <taxon>Actinomycetota</taxon>
        <taxon>Actinomycetes</taxon>
        <taxon>Pseudonocardiales</taxon>
        <taxon>Pseudonocardiaceae</taxon>
        <taxon>Actinosynnema</taxon>
    </lineage>
</organism>
<protein>
    <submittedName>
        <fullName evidence="2">Transposase</fullName>
    </submittedName>
</protein>
<dbReference type="GO" id="GO:0003677">
    <property type="term" value="F:DNA binding"/>
    <property type="evidence" value="ECO:0007669"/>
    <property type="project" value="InterPro"/>
</dbReference>
<evidence type="ECO:0000256" key="1">
    <source>
        <dbReference type="SAM" id="Coils"/>
    </source>
</evidence>
<dbReference type="InterPro" id="IPR036388">
    <property type="entry name" value="WH-like_DNA-bd_sf"/>
</dbReference>
<gene>
    <name evidence="2" type="ORF">KCV87_12135</name>
</gene>
<dbReference type="InterPro" id="IPR002514">
    <property type="entry name" value="Transposase_8"/>
</dbReference>
<evidence type="ECO:0000313" key="2">
    <source>
        <dbReference type="EMBL" id="QUF06727.1"/>
    </source>
</evidence>
<dbReference type="AlphaFoldDB" id="A0AA45LB34"/>
<keyword evidence="1" id="KW-0175">Coiled coil</keyword>
<dbReference type="Proteomes" id="UP000677152">
    <property type="component" value="Chromosome"/>
</dbReference>
<dbReference type="Pfam" id="PF01527">
    <property type="entry name" value="HTH_Tnp_1"/>
    <property type="match status" value="1"/>
</dbReference>
<dbReference type="GO" id="GO:0004803">
    <property type="term" value="F:transposase activity"/>
    <property type="evidence" value="ECO:0007669"/>
    <property type="project" value="InterPro"/>
</dbReference>
<dbReference type="SUPFAM" id="SSF46689">
    <property type="entry name" value="Homeodomain-like"/>
    <property type="match status" value="1"/>
</dbReference>
<sequence>MAGTSRHSAEVRQRAVRLVQDHRDEYPSWWAAVSSIAPKFGVTPETPRKWIRQAEVEVGARPGTTTEESAELKRLKREVAELKRANEILRSAATFFAAEPDRPAQR</sequence>
<name>A0AA45LB34_9PSEU</name>
<dbReference type="GO" id="GO:0006313">
    <property type="term" value="P:DNA transposition"/>
    <property type="evidence" value="ECO:0007669"/>
    <property type="project" value="InterPro"/>
</dbReference>
<feature type="coiled-coil region" evidence="1">
    <location>
        <begin position="65"/>
        <end position="92"/>
    </location>
</feature>
<evidence type="ECO:0000313" key="3">
    <source>
        <dbReference type="Proteomes" id="UP000677152"/>
    </source>
</evidence>